<comment type="caution">
    <text evidence="1">The sequence shown here is derived from an EMBL/GenBank/DDBJ whole genome shotgun (WGS) entry which is preliminary data.</text>
</comment>
<keyword evidence="2" id="KW-1185">Reference proteome</keyword>
<evidence type="ECO:0000313" key="2">
    <source>
        <dbReference type="Proteomes" id="UP001249760"/>
    </source>
</evidence>
<gene>
    <name evidence="1" type="ORF">QNO04_14450</name>
</gene>
<reference evidence="1 2" key="1">
    <citation type="submission" date="2023-05" db="EMBL/GenBank/DDBJ databases">
        <title>Streptomyces fuscus sp. nov., a brown-black pigment producing actinomyces isolated from dry sand of Sea duck farm.</title>
        <authorList>
            <person name="Xie J."/>
            <person name="Shen N."/>
        </authorList>
    </citation>
    <scope>NUCLEOTIDE SEQUENCE [LARGE SCALE GENOMIC DNA]</scope>
    <source>
        <strain evidence="1 2">CGMCC 4.1745</strain>
    </source>
</reference>
<dbReference type="Gene3D" id="3.40.50.450">
    <property type="match status" value="1"/>
</dbReference>
<accession>A0ABU3JRU8</accession>
<proteinExistence type="predicted"/>
<organism evidence="1 2">
    <name type="scientific">Streptomyces lusitanus</name>
    <dbReference type="NCBI Taxonomy" id="68232"/>
    <lineage>
        <taxon>Bacteria</taxon>
        <taxon>Bacillati</taxon>
        <taxon>Actinomycetota</taxon>
        <taxon>Actinomycetes</taxon>
        <taxon>Kitasatosporales</taxon>
        <taxon>Streptomycetaceae</taxon>
        <taxon>Streptomyces</taxon>
    </lineage>
</organism>
<dbReference type="RefSeq" id="WP_394305292.1">
    <property type="nucleotide sequence ID" value="NZ_JASKMA010000009.1"/>
</dbReference>
<protein>
    <submittedName>
        <fullName evidence="1">Uncharacterized protein</fullName>
    </submittedName>
</protein>
<dbReference type="EMBL" id="JASKMA010000009">
    <property type="protein sequence ID" value="MDT6984660.1"/>
    <property type="molecule type" value="Genomic_DNA"/>
</dbReference>
<sequence>MGRNGTPTGPAHGDIAVVGHHDLTDVSLRRVEKAVRTRLARRPERARIMVRAAAGTSLASGRAARASGRPLAVVIPTSIGVPALPPPRDRSATGELLTLADQVRLLDYDPTDRDACVGADERLVAASSLLLAVWDGSPSDGRDATAHLVTYARARGIEVEVLWPEGAARDRTPRVPMPRVPMPRTRLRF</sequence>
<name>A0ABU3JRU8_9ACTN</name>
<dbReference type="Proteomes" id="UP001249760">
    <property type="component" value="Unassembled WGS sequence"/>
</dbReference>
<evidence type="ECO:0000313" key="1">
    <source>
        <dbReference type="EMBL" id="MDT6984660.1"/>
    </source>
</evidence>